<evidence type="ECO:0000313" key="2">
    <source>
        <dbReference type="Proteomes" id="UP000827976"/>
    </source>
</evidence>
<reference evidence="2" key="1">
    <citation type="journal article" date="2022" name="Nat. Commun.">
        <title>Chromosome evolution and the genetic basis of agronomically important traits in greater yam.</title>
        <authorList>
            <person name="Bredeson J.V."/>
            <person name="Lyons J.B."/>
            <person name="Oniyinde I.O."/>
            <person name="Okereke N.R."/>
            <person name="Kolade O."/>
            <person name="Nnabue I."/>
            <person name="Nwadili C.O."/>
            <person name="Hribova E."/>
            <person name="Parker M."/>
            <person name="Nwogha J."/>
            <person name="Shu S."/>
            <person name="Carlson J."/>
            <person name="Kariba R."/>
            <person name="Muthemba S."/>
            <person name="Knop K."/>
            <person name="Barton G.J."/>
            <person name="Sherwood A.V."/>
            <person name="Lopez-Montes A."/>
            <person name="Asiedu R."/>
            <person name="Jamnadass R."/>
            <person name="Muchugi A."/>
            <person name="Goodstein D."/>
            <person name="Egesi C.N."/>
            <person name="Featherston J."/>
            <person name="Asfaw A."/>
            <person name="Simpson G.G."/>
            <person name="Dolezel J."/>
            <person name="Hendre P.S."/>
            <person name="Van Deynze A."/>
            <person name="Kumar P.L."/>
            <person name="Obidiegwu J.E."/>
            <person name="Bhattacharjee R."/>
            <person name="Rokhsar D.S."/>
        </authorList>
    </citation>
    <scope>NUCLEOTIDE SEQUENCE [LARGE SCALE GENOMIC DNA]</scope>
    <source>
        <strain evidence="2">cv. TDa95/00328</strain>
    </source>
</reference>
<keyword evidence="2" id="KW-1185">Reference proteome</keyword>
<evidence type="ECO:0000313" key="1">
    <source>
        <dbReference type="EMBL" id="KAH7668553.1"/>
    </source>
</evidence>
<accession>A0ACB7V575</accession>
<sequence length="381" mass="44599">MQHGYGDEDASGCGVSGIHYTISNPNPSTTPHYMQHQMQHLSYFSPIPVAQQVHLFQDLNEEQESSIKEPFWRPLDLDYKKEKDNYKIFSELEAICKPTSANAIAQNDEKKRKKKKKKRKKEQRLNSIVLFFESLTKKLIEHQEELHRKFLDAMEKKDQERMRKQEAWMKQEAEKAKARAEEQAISSARVATIVSFLENITKENFNLPDEINKDNDRTIQEAEKEKEVINTDIRMYSNRWPKAEVEALIGVRSKLEFMFKEAGVKGHLWEEVSSRMQRMGFNRSAKRCKEKWENINKYFRKTKESGKARPMNSKTCPYYHQLDQLYSTSSSSMVASTSSELLDAIVVPNYEQVSFKFSEDEDGEYDDDVDDDEEEEEKGEI</sequence>
<dbReference type="EMBL" id="CM037021">
    <property type="protein sequence ID" value="KAH7668553.1"/>
    <property type="molecule type" value="Genomic_DNA"/>
</dbReference>
<comment type="caution">
    <text evidence="1">The sequence shown here is derived from an EMBL/GenBank/DDBJ whole genome shotgun (WGS) entry which is preliminary data.</text>
</comment>
<gene>
    <name evidence="1" type="ORF">IHE45_11G018200</name>
</gene>
<protein>
    <submittedName>
        <fullName evidence="1">Myb-like domain-containing protein</fullName>
    </submittedName>
</protein>
<proteinExistence type="predicted"/>
<organism evidence="1 2">
    <name type="scientific">Dioscorea alata</name>
    <name type="common">Purple yam</name>
    <dbReference type="NCBI Taxonomy" id="55571"/>
    <lineage>
        <taxon>Eukaryota</taxon>
        <taxon>Viridiplantae</taxon>
        <taxon>Streptophyta</taxon>
        <taxon>Embryophyta</taxon>
        <taxon>Tracheophyta</taxon>
        <taxon>Spermatophyta</taxon>
        <taxon>Magnoliopsida</taxon>
        <taxon>Liliopsida</taxon>
        <taxon>Dioscoreales</taxon>
        <taxon>Dioscoreaceae</taxon>
        <taxon>Dioscorea</taxon>
    </lineage>
</organism>
<name>A0ACB7V575_DIOAL</name>
<dbReference type="Proteomes" id="UP000827976">
    <property type="component" value="Chromosome 11"/>
</dbReference>